<evidence type="ECO:0000313" key="10">
    <source>
        <dbReference type="EMBL" id="PJC01603.1"/>
    </source>
</evidence>
<evidence type="ECO:0000313" key="12">
    <source>
        <dbReference type="Proteomes" id="UP000228888"/>
    </source>
</evidence>
<dbReference type="EMBL" id="PFFF01000033">
    <property type="protein sequence ID" value="PIV89705.1"/>
    <property type="molecule type" value="Genomic_DNA"/>
</dbReference>
<dbReference type="EMBL" id="PETW01000001">
    <property type="protein sequence ID" value="PIV46665.1"/>
    <property type="molecule type" value="Genomic_DNA"/>
</dbReference>
<reference evidence="11 12" key="1">
    <citation type="submission" date="2017-09" db="EMBL/GenBank/DDBJ databases">
        <title>Depth-based differentiation of microbial function through sediment-hosted aquifers and enrichment of novel symbionts in the deep terrestrial subsurface.</title>
        <authorList>
            <person name="Probst A.J."/>
            <person name="Ladd B."/>
            <person name="Jarett J.K."/>
            <person name="Geller-Mcgrath D.E."/>
            <person name="Sieber C.M.K."/>
            <person name="Emerson J.B."/>
            <person name="Anantharaman K."/>
            <person name="Thomas B.C."/>
            <person name="Malmstrom R."/>
            <person name="Stieglmeier M."/>
            <person name="Klingl A."/>
            <person name="Woyke T."/>
            <person name="Ryan C.M."/>
            <person name="Banfield J.F."/>
        </authorList>
    </citation>
    <scope>NUCLEOTIDE SEQUENCE [LARGE SCALE GENOMIC DNA]</scope>
</reference>
<dbReference type="PANTHER" id="PTHR21569:SF16">
    <property type="entry name" value="RIBOSOMAL PROTEIN S16"/>
    <property type="match status" value="1"/>
</dbReference>
<accession>A0A2H9N2T2</accession>
<accession>A0A2H9P8Q3</accession>
<accession>A0A2G9LJI8</accession>
<evidence type="ECO:0000313" key="3">
    <source>
        <dbReference type="EMBL" id="PIN66684.1"/>
    </source>
</evidence>
<evidence type="ECO:0000313" key="5">
    <source>
        <dbReference type="EMBL" id="PIV46665.1"/>
    </source>
</evidence>
<accession>A0A2H9MMV4</accession>
<evidence type="ECO:0000313" key="8">
    <source>
        <dbReference type="EMBL" id="PIY99898.1"/>
    </source>
</evidence>
<comment type="caution">
    <text evidence="3">The sequence shown here is derived from an EMBL/GenBank/DDBJ whole genome shotgun (WGS) entry which is preliminary data.</text>
</comment>
<dbReference type="Pfam" id="PF00380">
    <property type="entry name" value="Ribosomal_S9"/>
    <property type="match status" value="1"/>
</dbReference>
<dbReference type="SUPFAM" id="SSF54211">
    <property type="entry name" value="Ribosomal protein S5 domain 2-like"/>
    <property type="match status" value="1"/>
</dbReference>
<dbReference type="GO" id="GO:0006412">
    <property type="term" value="P:translation"/>
    <property type="evidence" value="ECO:0007669"/>
    <property type="project" value="InterPro"/>
</dbReference>
<dbReference type="GO" id="GO:0003735">
    <property type="term" value="F:structural constituent of ribosome"/>
    <property type="evidence" value="ECO:0007669"/>
    <property type="project" value="InterPro"/>
</dbReference>
<dbReference type="EMBL" id="PEUT01000026">
    <property type="protein sequence ID" value="PIV13778.1"/>
    <property type="molecule type" value="Genomic_DNA"/>
</dbReference>
<dbReference type="PANTHER" id="PTHR21569">
    <property type="entry name" value="RIBOSOMAL PROTEIN S9"/>
    <property type="match status" value="1"/>
</dbReference>
<dbReference type="InterPro" id="IPR000754">
    <property type="entry name" value="Ribosomal_uS9"/>
</dbReference>
<dbReference type="InterPro" id="IPR014721">
    <property type="entry name" value="Ribsml_uS5_D2-typ_fold_subgr"/>
</dbReference>
<dbReference type="Proteomes" id="UP000229789">
    <property type="component" value="Unassembled WGS sequence"/>
</dbReference>
<reference evidence="3 13" key="2">
    <citation type="submission" date="2017-09" db="EMBL/GenBank/DDBJ databases">
        <title>Depth-based differentiation of microbial function through sediment-hosted aquifers and enrichment of novel symbionts in the deep terrestrial subsurface.</title>
        <authorList>
            <person name="Probst A.J."/>
            <person name="Ladd B."/>
            <person name="Jarett J.K."/>
            <person name="Geller-Mcgrath D.E."/>
            <person name="Sieber C.M."/>
            <person name="Emerson J.B."/>
            <person name="Anantharaman K."/>
            <person name="Thomas B.C."/>
            <person name="Malmstrom R."/>
            <person name="Stieglmeier M."/>
            <person name="Klingl A."/>
            <person name="Woyke T."/>
            <person name="Ryan C.M."/>
            <person name="Banfield J.F."/>
        </authorList>
    </citation>
    <scope>NUCLEOTIDE SEQUENCE [LARGE SCALE GENOMIC DNA]</scope>
    <source>
        <strain evidence="5">CG02_land_8_20_14_3_00_31_209</strain>
        <strain evidence="4">CG03_land_8_20_14_0_80_31_114</strain>
        <strain evidence="6">CG17_big_fil_post_rev_8_21_14_2_50_31_73</strain>
        <strain evidence="3">CG18_big_fil_WC_8_21_14_2_50_31_19</strain>
        <strain evidence="8">CG_4_10_14_0_8_um_filter_31_133</strain>
        <strain evidence="7">CG_4_8_14_3_um_filter</strain>
        <strain evidence="10">CG_4_9_14_0_8_um_filter_31_21</strain>
        <strain evidence="9">CG_4_9_14_3_um_filter_31_125</strain>
    </source>
</reference>
<dbReference type="Proteomes" id="UP000228874">
    <property type="component" value="Unassembled WGS sequence"/>
</dbReference>
<dbReference type="Proteomes" id="UP000231449">
    <property type="component" value="Unassembled WGS sequence"/>
</dbReference>
<protein>
    <submittedName>
        <fullName evidence="3">30S ribosomal protein S9</fullName>
    </submittedName>
</protein>
<dbReference type="EMBL" id="PCUF01000008">
    <property type="protein sequence ID" value="PIN66684.1"/>
    <property type="molecule type" value="Genomic_DNA"/>
</dbReference>
<evidence type="ECO:0000313" key="13">
    <source>
        <dbReference type="Proteomes" id="UP000229789"/>
    </source>
</evidence>
<keyword evidence="1 3" id="KW-0689">Ribosomal protein</keyword>
<evidence type="ECO:0000313" key="11">
    <source>
        <dbReference type="Proteomes" id="UP000228874"/>
    </source>
</evidence>
<accession>A0A2H9M7V6</accession>
<proteinExistence type="predicted"/>
<dbReference type="InterPro" id="IPR020568">
    <property type="entry name" value="Ribosomal_Su5_D2-typ_SF"/>
</dbReference>
<dbReference type="EMBL" id="PFUW01000016">
    <property type="protein sequence ID" value="PJB04172.1"/>
    <property type="molecule type" value="Genomic_DNA"/>
</dbReference>
<evidence type="ECO:0000256" key="2">
    <source>
        <dbReference type="ARBA" id="ARBA00023274"/>
    </source>
</evidence>
<dbReference type="Proteomes" id="UP000230477">
    <property type="component" value="Unassembled WGS sequence"/>
</dbReference>
<dbReference type="Proteomes" id="UP000228989">
    <property type="component" value="Unassembled WGS sequence"/>
</dbReference>
<accession>A0A2H9QSS7</accession>
<keyword evidence="2" id="KW-0687">Ribonucleoprotein</keyword>
<gene>
    <name evidence="3" type="primary">rpsI</name>
    <name evidence="10" type="ORF">CO072_00670</name>
    <name evidence="9" type="ORF">CO124_00895</name>
    <name evidence="5" type="ORF">COS22_00090</name>
    <name evidence="4" type="ORF">COS45_01065</name>
    <name evidence="6" type="ORF">COW47_01440</name>
    <name evidence="3" type="ORF">COW69_00945</name>
    <name evidence="8" type="ORF">COY63_01010</name>
    <name evidence="7" type="ORF">COZ66_00635</name>
</gene>
<dbReference type="Proteomes" id="UP000231232">
    <property type="component" value="Unassembled WGS sequence"/>
</dbReference>
<dbReference type="GO" id="GO:0022627">
    <property type="term" value="C:cytosolic small ribosomal subunit"/>
    <property type="evidence" value="ECO:0007669"/>
    <property type="project" value="TreeGrafter"/>
</dbReference>
<dbReference type="Gene3D" id="3.30.230.10">
    <property type="match status" value="1"/>
</dbReference>
<evidence type="ECO:0000313" key="4">
    <source>
        <dbReference type="EMBL" id="PIV13778.1"/>
    </source>
</evidence>
<dbReference type="GO" id="GO:0003723">
    <property type="term" value="F:RNA binding"/>
    <property type="evidence" value="ECO:0007669"/>
    <property type="project" value="TreeGrafter"/>
</dbReference>
<organism evidence="3 13">
    <name type="scientific">Huberarchaeum crystalense</name>
    <dbReference type="NCBI Taxonomy" id="2014257"/>
    <lineage>
        <taxon>Archaea</taxon>
        <taxon>Candidatus Huberarchaeota</taxon>
        <taxon>Candidatus Huberarchaeia</taxon>
        <taxon>Candidatus Huberarchaeales</taxon>
        <taxon>Candidatus Huberarchaeaceae</taxon>
        <taxon>Candidatus Huberarchaeum</taxon>
    </lineage>
</organism>
<dbReference type="EMBL" id="PFIH01000020">
    <property type="protein sequence ID" value="PIX28209.1"/>
    <property type="molecule type" value="Genomic_DNA"/>
</dbReference>
<dbReference type="GO" id="GO:0000462">
    <property type="term" value="P:maturation of SSU-rRNA from tricistronic rRNA transcript (SSU-rRNA, 5.8S rRNA, LSU-rRNA)"/>
    <property type="evidence" value="ECO:0007669"/>
    <property type="project" value="TreeGrafter"/>
</dbReference>
<dbReference type="EMBL" id="PFMG01000023">
    <property type="protein sequence ID" value="PIY99898.1"/>
    <property type="molecule type" value="Genomic_DNA"/>
</dbReference>
<dbReference type="Proteomes" id="UP000228888">
    <property type="component" value="Unassembled WGS sequence"/>
</dbReference>
<accession>A0A2H9RDC6</accession>
<evidence type="ECO:0000256" key="1">
    <source>
        <dbReference type="ARBA" id="ARBA00022980"/>
    </source>
</evidence>
<dbReference type="Proteomes" id="UP000230713">
    <property type="component" value="Unassembled WGS sequence"/>
</dbReference>
<sequence>MIAKHSKKTKTNIGTGKRKSAVSRTYLKKGSGKVIVNNVLAESLTPKIISKIILEPIFVGREIVDNFLKDKDIYVSVVGGGVMGQAQAARTAIGQLLLKSIPTIEAKQLKEIYSKYARYLFISDVRAKQPRHFGYKARAKKQQKSYR</sequence>
<name>A0A2G9LJI8_HUBC1</name>
<evidence type="ECO:0000313" key="9">
    <source>
        <dbReference type="EMBL" id="PJB04172.1"/>
    </source>
</evidence>
<evidence type="ECO:0000313" key="6">
    <source>
        <dbReference type="EMBL" id="PIV89705.1"/>
    </source>
</evidence>
<accession>A0A2H9M3T9</accession>
<dbReference type="AlphaFoldDB" id="A0A2G9LJI8"/>
<dbReference type="EMBL" id="PFSX01000019">
    <property type="protein sequence ID" value="PJC01603.1"/>
    <property type="molecule type" value="Genomic_DNA"/>
</dbReference>
<evidence type="ECO:0000313" key="7">
    <source>
        <dbReference type="EMBL" id="PIX28209.1"/>
    </source>
</evidence>